<dbReference type="GO" id="GO:0031507">
    <property type="term" value="P:heterochromatin formation"/>
    <property type="evidence" value="ECO:0007669"/>
    <property type="project" value="TreeGrafter"/>
</dbReference>
<dbReference type="PANTHER" id="PTHR46172:SF1">
    <property type="entry name" value="DNA POLYMERASE EPSILON SUBUNIT 3"/>
    <property type="match status" value="1"/>
</dbReference>
<dbReference type="GO" id="GO:0006974">
    <property type="term" value="P:DNA damage response"/>
    <property type="evidence" value="ECO:0007669"/>
    <property type="project" value="TreeGrafter"/>
</dbReference>
<keyword evidence="2" id="KW-0539">Nucleus</keyword>
<dbReference type="AlphaFoldDB" id="A0AAD7ZP40"/>
<feature type="compositionally biased region" description="Basic and acidic residues" evidence="3">
    <location>
        <begin position="42"/>
        <end position="76"/>
    </location>
</feature>
<reference evidence="4" key="1">
    <citation type="journal article" date="2023" name="IScience">
        <title>Live-bearing cockroach genome reveals convergent evolutionary mechanisms linked to viviparity in insects and beyond.</title>
        <authorList>
            <person name="Fouks B."/>
            <person name="Harrison M.C."/>
            <person name="Mikhailova A.A."/>
            <person name="Marchal E."/>
            <person name="English S."/>
            <person name="Carruthers M."/>
            <person name="Jennings E.C."/>
            <person name="Chiamaka E.L."/>
            <person name="Frigard R.A."/>
            <person name="Pippel M."/>
            <person name="Attardo G.M."/>
            <person name="Benoit J.B."/>
            <person name="Bornberg-Bauer E."/>
            <person name="Tobe S.S."/>
        </authorList>
    </citation>
    <scope>NUCLEOTIDE SEQUENCE</scope>
    <source>
        <strain evidence="4">Stay&amp;Tobe</strain>
    </source>
</reference>
<proteinExistence type="predicted"/>
<dbReference type="GO" id="GO:0031490">
    <property type="term" value="F:chromatin DNA binding"/>
    <property type="evidence" value="ECO:0007669"/>
    <property type="project" value="TreeGrafter"/>
</dbReference>
<dbReference type="GO" id="GO:0008622">
    <property type="term" value="C:epsilon DNA polymerase complex"/>
    <property type="evidence" value="ECO:0007669"/>
    <property type="project" value="TreeGrafter"/>
</dbReference>
<evidence type="ECO:0000256" key="2">
    <source>
        <dbReference type="ARBA" id="ARBA00023242"/>
    </source>
</evidence>
<dbReference type="InterPro" id="IPR009072">
    <property type="entry name" value="Histone-fold"/>
</dbReference>
<dbReference type="EMBL" id="JASPKZ010007486">
    <property type="protein sequence ID" value="KAJ9583995.1"/>
    <property type="molecule type" value="Genomic_DNA"/>
</dbReference>
<feature type="region of interest" description="Disordered" evidence="3">
    <location>
        <begin position="42"/>
        <end position="97"/>
    </location>
</feature>
<keyword evidence="5" id="KW-1185">Reference proteome</keyword>
<evidence type="ECO:0000313" key="5">
    <source>
        <dbReference type="Proteomes" id="UP001233999"/>
    </source>
</evidence>
<evidence type="ECO:0000256" key="3">
    <source>
        <dbReference type="SAM" id="MobiDB-lite"/>
    </source>
</evidence>
<dbReference type="GO" id="GO:0046982">
    <property type="term" value="F:protein heterodimerization activity"/>
    <property type="evidence" value="ECO:0007669"/>
    <property type="project" value="InterPro"/>
</dbReference>
<comment type="subcellular location">
    <subcellularLocation>
        <location evidence="1">Nucleus</location>
    </subcellularLocation>
</comment>
<name>A0AAD7ZP40_DIPPU</name>
<evidence type="ECO:0000313" key="4">
    <source>
        <dbReference type="EMBL" id="KAJ9583995.1"/>
    </source>
</evidence>
<evidence type="ECO:0000256" key="1">
    <source>
        <dbReference type="ARBA" id="ARBA00004123"/>
    </source>
</evidence>
<dbReference type="GO" id="GO:0006272">
    <property type="term" value="P:leading strand elongation"/>
    <property type="evidence" value="ECO:0007669"/>
    <property type="project" value="TreeGrafter"/>
</dbReference>
<accession>A0AAD7ZP40</accession>
<protein>
    <recommendedName>
        <fullName evidence="6">Transcription factor CBF/NF-Y/archaeal histone domain-containing protein</fullName>
    </recommendedName>
</protein>
<dbReference type="PANTHER" id="PTHR46172">
    <property type="entry name" value="DNA POLYMERASE EPSILON SUBUNIT 3"/>
    <property type="match status" value="1"/>
</dbReference>
<organism evidence="4 5">
    <name type="scientific">Diploptera punctata</name>
    <name type="common">Pacific beetle cockroach</name>
    <dbReference type="NCBI Taxonomy" id="6984"/>
    <lineage>
        <taxon>Eukaryota</taxon>
        <taxon>Metazoa</taxon>
        <taxon>Ecdysozoa</taxon>
        <taxon>Arthropoda</taxon>
        <taxon>Hexapoda</taxon>
        <taxon>Insecta</taxon>
        <taxon>Pterygota</taxon>
        <taxon>Neoptera</taxon>
        <taxon>Polyneoptera</taxon>
        <taxon>Dictyoptera</taxon>
        <taxon>Blattodea</taxon>
        <taxon>Blaberoidea</taxon>
        <taxon>Blaberidae</taxon>
        <taxon>Diplopterinae</taxon>
        <taxon>Diploptera</taxon>
    </lineage>
</organism>
<dbReference type="Proteomes" id="UP001233999">
    <property type="component" value="Unassembled WGS sequence"/>
</dbReference>
<comment type="caution">
    <text evidence="4">The sequence shown here is derived from an EMBL/GenBank/DDBJ whole genome shotgun (WGS) entry which is preliminary data.</text>
</comment>
<reference evidence="4" key="2">
    <citation type="submission" date="2023-05" db="EMBL/GenBank/DDBJ databases">
        <authorList>
            <person name="Fouks B."/>
        </authorList>
    </citation>
    <scope>NUCLEOTIDE SEQUENCE</scope>
    <source>
        <strain evidence="4">Stay&amp;Tobe</strain>
        <tissue evidence="4">Testes</tissue>
    </source>
</reference>
<dbReference type="GO" id="GO:0008623">
    <property type="term" value="C:CHRAC"/>
    <property type="evidence" value="ECO:0007669"/>
    <property type="project" value="TreeGrafter"/>
</dbReference>
<dbReference type="Gene3D" id="1.10.20.10">
    <property type="entry name" value="Histone, subunit A"/>
    <property type="match status" value="1"/>
</dbReference>
<dbReference type="InterPro" id="IPR051377">
    <property type="entry name" value="DNA_Pol-Epsilon_Subunit"/>
</dbReference>
<dbReference type="SUPFAM" id="SSF47113">
    <property type="entry name" value="Histone-fold"/>
    <property type="match status" value="1"/>
</dbReference>
<sequence length="97" mass="10960">MEATSNNRKTISGADVLQAIRNVEFNKFTDLLQESLEYFKKMQKGKKDATAKRKQQREGRKSDEHSSNDTGDKDSGMDGDFENGVETNSDSVYDCDQ</sequence>
<gene>
    <name evidence="4" type="ORF">L9F63_021665</name>
</gene>
<evidence type="ECO:0008006" key="6">
    <source>
        <dbReference type="Google" id="ProtNLM"/>
    </source>
</evidence>